<organism evidence="1 2">
    <name type="scientific">Permianibacter aggregans</name>
    <dbReference type="NCBI Taxonomy" id="1510150"/>
    <lineage>
        <taxon>Bacteria</taxon>
        <taxon>Pseudomonadati</taxon>
        <taxon>Pseudomonadota</taxon>
        <taxon>Gammaproteobacteria</taxon>
        <taxon>Pseudomonadales</taxon>
        <taxon>Pseudomonadaceae</taxon>
        <taxon>Permianibacter</taxon>
    </lineage>
</organism>
<dbReference type="RefSeq" id="WP_133588526.1">
    <property type="nucleotide sequence ID" value="NZ_CP037953.1"/>
</dbReference>
<protein>
    <submittedName>
        <fullName evidence="1">Uncharacterized protein</fullName>
    </submittedName>
</protein>
<keyword evidence="2" id="KW-1185">Reference proteome</keyword>
<dbReference type="EMBL" id="SNYM01000003">
    <property type="protein sequence ID" value="TDQ49852.1"/>
    <property type="molecule type" value="Genomic_DNA"/>
</dbReference>
<evidence type="ECO:0000313" key="2">
    <source>
        <dbReference type="Proteomes" id="UP000295375"/>
    </source>
</evidence>
<reference evidence="1 2" key="1">
    <citation type="submission" date="2019-03" db="EMBL/GenBank/DDBJ databases">
        <title>Genomic Encyclopedia of Type Strains, Phase IV (KMG-IV): sequencing the most valuable type-strain genomes for metagenomic binning, comparative biology and taxonomic classification.</title>
        <authorList>
            <person name="Goeker M."/>
        </authorList>
    </citation>
    <scope>NUCLEOTIDE SEQUENCE [LARGE SCALE GENOMIC DNA]</scope>
    <source>
        <strain evidence="1 2">DSM 103792</strain>
    </source>
</reference>
<dbReference type="OrthoDB" id="5696993at2"/>
<name>A0A4R6US28_9GAMM</name>
<proteinExistence type="predicted"/>
<dbReference type="Proteomes" id="UP000295375">
    <property type="component" value="Unassembled WGS sequence"/>
</dbReference>
<dbReference type="AlphaFoldDB" id="A0A4R6US28"/>
<evidence type="ECO:0000313" key="1">
    <source>
        <dbReference type="EMBL" id="TDQ49852.1"/>
    </source>
</evidence>
<gene>
    <name evidence="1" type="ORF">EV696_103225</name>
</gene>
<comment type="caution">
    <text evidence="1">The sequence shown here is derived from an EMBL/GenBank/DDBJ whole genome shotgun (WGS) entry which is preliminary data.</text>
</comment>
<sequence>MFNVAFIAESAEQATWSSAFAEAGLRCVAPEAPDVHIVFVDTRLPDFDRRLRELLAEHAEALPFILFLIEQDFPVASLRDLTRGGYDYAHLPIHSAVLAARTQRLWQKHQESDAMRRQLDESNAVAAHSMNLNARLGRLLQFMEHGFSCISFEQVVRAALKVLNEWQLHASVGVFHDRGIDFFSDDGQLRNIEQEIIESSRGLGRFYDFGSRTVINFAHVAILVRNMPIQQTEYYGTLKDHLYFLASALEARIAALILEKRAQERANRIQTTVIILQQIIADMENAKLAMTARSSAELDKILNDLSAEFPRLSLTNIEEERLSNMLNEAADRVNAIFQRSTREDQGFRSLLTQLAETLKH</sequence>
<accession>A0A4R6US28</accession>